<feature type="signal peptide" evidence="7">
    <location>
        <begin position="1"/>
        <end position="26"/>
    </location>
</feature>
<dbReference type="PANTHER" id="PTHR43806:SF11">
    <property type="entry name" value="CEREVISIN-RELATED"/>
    <property type="match status" value="1"/>
</dbReference>
<reference evidence="9 10" key="1">
    <citation type="submission" date="2021-02" db="EMBL/GenBank/DDBJ databases">
        <title>De Novo genome assembly of isolated myxobacteria.</title>
        <authorList>
            <person name="Stevens D.C."/>
        </authorList>
    </citation>
    <scope>NUCLEOTIDE SEQUENCE [LARGE SCALE GENOMIC DNA]</scope>
    <source>
        <strain evidence="10">SCPEA02</strain>
    </source>
</reference>
<dbReference type="InterPro" id="IPR023827">
    <property type="entry name" value="Peptidase_S8_Asp-AS"/>
</dbReference>
<dbReference type="InterPro" id="IPR034193">
    <property type="entry name" value="PCSK9_ProteinaseK-like"/>
</dbReference>
<feature type="domain" description="Peptidase S8/S53" evidence="8">
    <location>
        <begin position="149"/>
        <end position="379"/>
    </location>
</feature>
<dbReference type="Gene3D" id="3.40.50.200">
    <property type="entry name" value="Peptidase S8/S53 domain"/>
    <property type="match status" value="1"/>
</dbReference>
<keyword evidence="4 5" id="KW-0720">Serine protease</keyword>
<proteinExistence type="inferred from homology"/>
<dbReference type="PROSITE" id="PS00137">
    <property type="entry name" value="SUBTILASE_HIS"/>
    <property type="match status" value="1"/>
</dbReference>
<evidence type="ECO:0000256" key="3">
    <source>
        <dbReference type="ARBA" id="ARBA00022801"/>
    </source>
</evidence>
<comment type="similarity">
    <text evidence="1 5 6">Belongs to the peptidase S8 family.</text>
</comment>
<evidence type="ECO:0000256" key="4">
    <source>
        <dbReference type="ARBA" id="ARBA00022825"/>
    </source>
</evidence>
<keyword evidence="2 5" id="KW-0645">Protease</keyword>
<gene>
    <name evidence="9" type="ORF">JY651_06795</name>
</gene>
<dbReference type="Pfam" id="PF00082">
    <property type="entry name" value="Peptidase_S8"/>
    <property type="match status" value="1"/>
</dbReference>
<name>A0ABX7P0N9_9BACT</name>
<feature type="active site" description="Charge relay system" evidence="5">
    <location>
        <position position="158"/>
    </location>
</feature>
<accession>A0ABX7P0N9</accession>
<dbReference type="InterPro" id="IPR000209">
    <property type="entry name" value="Peptidase_S8/S53_dom"/>
</dbReference>
<dbReference type="PANTHER" id="PTHR43806">
    <property type="entry name" value="PEPTIDASE S8"/>
    <property type="match status" value="1"/>
</dbReference>
<dbReference type="InterPro" id="IPR036852">
    <property type="entry name" value="Peptidase_S8/S53_dom_sf"/>
</dbReference>
<protein>
    <submittedName>
        <fullName evidence="9">S8 family serine peptidase</fullName>
    </submittedName>
</protein>
<evidence type="ECO:0000256" key="6">
    <source>
        <dbReference type="RuleBase" id="RU003355"/>
    </source>
</evidence>
<sequence length="622" mass="65841">MLLKSSFLAQRLFLGLLLVTSISAQARAGRTNNVPSIERPANPIKGQYIFTFDETLVTPEEAQAAAEELTEHLHATLLFVYDGGFLGFAASGLNDGRAVAIGTDRRIKSVAQDGQIEMDAVQNNAQWDLDRLDTHPRVYDTRYVQSTTGQGVNVYVIDTGIRTSHVEFGGRATQDFTAINDGFGASDCNGHGTHVAGTVGGTTFGVAKGVRLHAVRVLDCNGSGSASGVIAGIDWVTKNHQKPAVANMSLSSGAYSPTDDAVRASIAAGVTYVAAASNSDADACTRSPARTPEVLTVAASDINDVRASFSNWGACVDLFAPGVDILSAWLTSDTASARLNGTSMASPHVAGVAALYLQRNPTASPAAVTQAILGASTPNLIQDPNGSPNRFLYSLVVPLDTAFEEVPPPPGVTPKQVAVGSANNIWLLDTVGRHYKWNGSGWTSLSCCVSELAASSDGALWATNPPDSLRVLRWTGSVWAFNIPTGMKQVTIANANTIWGLDPTGYLYRYTGSAWEQKICCVDRISIGEDGVMWATNPADDLRVLEWNGTSWNAFTRPKGMIYVSVGNASNIWGLDPSNHVFKFNGSSWAPVLGSLVQISAAADGTVWGIGTNGQIQRFVGP</sequence>
<evidence type="ECO:0000256" key="2">
    <source>
        <dbReference type="ARBA" id="ARBA00022670"/>
    </source>
</evidence>
<feature type="active site" description="Charge relay system" evidence="5">
    <location>
        <position position="191"/>
    </location>
</feature>
<evidence type="ECO:0000256" key="7">
    <source>
        <dbReference type="SAM" id="SignalP"/>
    </source>
</evidence>
<evidence type="ECO:0000256" key="5">
    <source>
        <dbReference type="PROSITE-ProRule" id="PRU01240"/>
    </source>
</evidence>
<evidence type="ECO:0000313" key="9">
    <source>
        <dbReference type="EMBL" id="QSQ24650.1"/>
    </source>
</evidence>
<dbReference type="SUPFAM" id="SSF52743">
    <property type="entry name" value="Subtilisin-like"/>
    <property type="match status" value="1"/>
</dbReference>
<dbReference type="Pfam" id="PF19193">
    <property type="entry name" value="Tectonin"/>
    <property type="match status" value="2"/>
</dbReference>
<keyword evidence="10" id="KW-1185">Reference proteome</keyword>
<keyword evidence="3 5" id="KW-0378">Hydrolase</keyword>
<dbReference type="InterPro" id="IPR050131">
    <property type="entry name" value="Peptidase_S8_subtilisin-like"/>
</dbReference>
<dbReference type="CDD" id="cd04077">
    <property type="entry name" value="Peptidases_S8_PCSK9_ProteinaseK_like"/>
    <property type="match status" value="1"/>
</dbReference>
<feature type="active site" description="Charge relay system" evidence="5">
    <location>
        <position position="343"/>
    </location>
</feature>
<dbReference type="InterPro" id="IPR022398">
    <property type="entry name" value="Peptidase_S8_His-AS"/>
</dbReference>
<dbReference type="PROSITE" id="PS51892">
    <property type="entry name" value="SUBTILASE"/>
    <property type="match status" value="1"/>
</dbReference>
<dbReference type="InterPro" id="IPR023828">
    <property type="entry name" value="Peptidase_S8_Ser-AS"/>
</dbReference>
<dbReference type="EMBL" id="CP071090">
    <property type="protein sequence ID" value="QSQ24650.1"/>
    <property type="molecule type" value="Genomic_DNA"/>
</dbReference>
<dbReference type="RefSeq" id="WP_206726211.1">
    <property type="nucleotide sequence ID" value="NZ_CP071090.1"/>
</dbReference>
<evidence type="ECO:0000313" key="10">
    <source>
        <dbReference type="Proteomes" id="UP000662747"/>
    </source>
</evidence>
<dbReference type="SMART" id="SM00706">
    <property type="entry name" value="TECPR"/>
    <property type="match status" value="5"/>
</dbReference>
<dbReference type="SUPFAM" id="SSF63829">
    <property type="entry name" value="Calcium-dependent phosphotriesterase"/>
    <property type="match status" value="1"/>
</dbReference>
<keyword evidence="7" id="KW-0732">Signal</keyword>
<dbReference type="InterPro" id="IPR015500">
    <property type="entry name" value="Peptidase_S8_subtilisin-rel"/>
</dbReference>
<dbReference type="PROSITE" id="PS00138">
    <property type="entry name" value="SUBTILASE_SER"/>
    <property type="match status" value="1"/>
</dbReference>
<feature type="chain" id="PRO_5047231289" evidence="7">
    <location>
        <begin position="27"/>
        <end position="622"/>
    </location>
</feature>
<evidence type="ECO:0000259" key="8">
    <source>
        <dbReference type="Pfam" id="PF00082"/>
    </source>
</evidence>
<evidence type="ECO:0000256" key="1">
    <source>
        <dbReference type="ARBA" id="ARBA00011073"/>
    </source>
</evidence>
<dbReference type="PROSITE" id="PS00136">
    <property type="entry name" value="SUBTILASE_ASP"/>
    <property type="match status" value="1"/>
</dbReference>
<organism evidence="9 10">
    <name type="scientific">Pyxidicoccus parkwayensis</name>
    <dbReference type="NCBI Taxonomy" id="2813578"/>
    <lineage>
        <taxon>Bacteria</taxon>
        <taxon>Pseudomonadati</taxon>
        <taxon>Myxococcota</taxon>
        <taxon>Myxococcia</taxon>
        <taxon>Myxococcales</taxon>
        <taxon>Cystobacterineae</taxon>
        <taxon>Myxococcaceae</taxon>
        <taxon>Pyxidicoccus</taxon>
    </lineage>
</organism>
<dbReference type="PRINTS" id="PR00723">
    <property type="entry name" value="SUBTILISIN"/>
</dbReference>
<dbReference type="Proteomes" id="UP000662747">
    <property type="component" value="Chromosome"/>
</dbReference>
<dbReference type="InterPro" id="IPR006624">
    <property type="entry name" value="Beta-propeller_rpt_TECPR"/>
</dbReference>